<dbReference type="OrthoDB" id="2614511at2"/>
<evidence type="ECO:0000256" key="1">
    <source>
        <dbReference type="SAM" id="SignalP"/>
    </source>
</evidence>
<organism evidence="2 3">
    <name type="scientific">Paenibacillus pini JCM 16418</name>
    <dbReference type="NCBI Taxonomy" id="1236976"/>
    <lineage>
        <taxon>Bacteria</taxon>
        <taxon>Bacillati</taxon>
        <taxon>Bacillota</taxon>
        <taxon>Bacilli</taxon>
        <taxon>Bacillales</taxon>
        <taxon>Paenibacillaceae</taxon>
        <taxon>Paenibacillus</taxon>
    </lineage>
</organism>
<evidence type="ECO:0000313" key="2">
    <source>
        <dbReference type="EMBL" id="GAF09315.1"/>
    </source>
</evidence>
<dbReference type="PROSITE" id="PS51257">
    <property type="entry name" value="PROKAR_LIPOPROTEIN"/>
    <property type="match status" value="1"/>
</dbReference>
<sequence length="131" mass="13288">MKFGKKSIAGLAASVACMAFAVTAFANSSSISTTGYGTLSGSLSSSGSYGYYTTSVTKNNDNAYLTIAGSAQDKNGTTLITKQQVNSSRGATSYSASTVSLPSSAYVIYGTHGVQGGSTYGASAVYTYTQL</sequence>
<keyword evidence="3" id="KW-1185">Reference proteome</keyword>
<feature type="signal peptide" evidence="1">
    <location>
        <begin position="1"/>
        <end position="26"/>
    </location>
</feature>
<protein>
    <submittedName>
        <fullName evidence="2">Uncharacterized protein</fullName>
    </submittedName>
</protein>
<accession>W7YEF6</accession>
<feature type="chain" id="PRO_5004904186" evidence="1">
    <location>
        <begin position="27"/>
        <end position="131"/>
    </location>
</feature>
<dbReference type="AlphaFoldDB" id="W7YEF6"/>
<dbReference type="STRING" id="1236976.JCM16418_3452"/>
<dbReference type="RefSeq" id="WP_036650680.1">
    <property type="nucleotide sequence ID" value="NZ_BAVZ01000011.1"/>
</dbReference>
<gene>
    <name evidence="2" type="ORF">JCM16418_3452</name>
</gene>
<keyword evidence="1" id="KW-0732">Signal</keyword>
<dbReference type="EMBL" id="BAVZ01000011">
    <property type="protein sequence ID" value="GAF09315.1"/>
    <property type="molecule type" value="Genomic_DNA"/>
</dbReference>
<proteinExistence type="predicted"/>
<comment type="caution">
    <text evidence="2">The sequence shown here is derived from an EMBL/GenBank/DDBJ whole genome shotgun (WGS) entry which is preliminary data.</text>
</comment>
<reference evidence="2 3" key="1">
    <citation type="journal article" date="2014" name="Genome Announc.">
        <title>Draft Genome Sequence of Paenibacillus pini JCM 16418T, Isolated from the Rhizosphere of Pine Tree.</title>
        <authorList>
            <person name="Yuki M."/>
            <person name="Oshima K."/>
            <person name="Suda W."/>
            <person name="Oshida Y."/>
            <person name="Kitamura K."/>
            <person name="Iida Y."/>
            <person name="Hattori M."/>
            <person name="Ohkuma M."/>
        </authorList>
    </citation>
    <scope>NUCLEOTIDE SEQUENCE [LARGE SCALE GENOMIC DNA]</scope>
    <source>
        <strain evidence="2 3">JCM 16418</strain>
    </source>
</reference>
<dbReference type="Proteomes" id="UP000019364">
    <property type="component" value="Unassembled WGS sequence"/>
</dbReference>
<name>W7YEF6_9BACL</name>
<evidence type="ECO:0000313" key="3">
    <source>
        <dbReference type="Proteomes" id="UP000019364"/>
    </source>
</evidence>